<dbReference type="KEGG" id="pchm:VFPPC_13417"/>
<dbReference type="Pfam" id="PF00026">
    <property type="entry name" value="Asp"/>
    <property type="match status" value="1"/>
</dbReference>
<keyword evidence="6 11" id="KW-0064">Aspartyl protease</keyword>
<dbReference type="FunFam" id="2.40.70.10:FF:000026">
    <property type="entry name" value="Endothiapepsin"/>
    <property type="match status" value="1"/>
</dbReference>
<evidence type="ECO:0000256" key="3">
    <source>
        <dbReference type="ARBA" id="ARBA00022525"/>
    </source>
</evidence>
<evidence type="ECO:0000256" key="11">
    <source>
        <dbReference type="RuleBase" id="RU000454"/>
    </source>
</evidence>
<evidence type="ECO:0000256" key="2">
    <source>
        <dbReference type="ARBA" id="ARBA00007447"/>
    </source>
</evidence>
<dbReference type="STRING" id="1380566.A0A179G0A7"/>
<feature type="signal peptide" evidence="13">
    <location>
        <begin position="1"/>
        <end position="22"/>
    </location>
</feature>
<dbReference type="InterPro" id="IPR033121">
    <property type="entry name" value="PEPTIDASE_A1"/>
</dbReference>
<dbReference type="Proteomes" id="UP000078397">
    <property type="component" value="Unassembled WGS sequence"/>
</dbReference>
<dbReference type="GO" id="GO:0004190">
    <property type="term" value="F:aspartic-type endopeptidase activity"/>
    <property type="evidence" value="ECO:0007669"/>
    <property type="project" value="UniProtKB-KW"/>
</dbReference>
<dbReference type="InterPro" id="IPR001461">
    <property type="entry name" value="Aspartic_peptidase_A1"/>
</dbReference>
<dbReference type="AlphaFoldDB" id="A0A179G0A7"/>
<evidence type="ECO:0000256" key="5">
    <source>
        <dbReference type="ARBA" id="ARBA00022729"/>
    </source>
</evidence>
<keyword evidence="3" id="KW-0964">Secreted</keyword>
<accession>A0A179G0A7</accession>
<dbReference type="EMBL" id="LSBJ02000002">
    <property type="protein sequence ID" value="OAQ70781.1"/>
    <property type="molecule type" value="Genomic_DNA"/>
</dbReference>
<proteinExistence type="inferred from homology"/>
<evidence type="ECO:0000256" key="7">
    <source>
        <dbReference type="ARBA" id="ARBA00022801"/>
    </source>
</evidence>
<keyword evidence="16" id="KW-1185">Reference proteome</keyword>
<evidence type="ECO:0000256" key="10">
    <source>
        <dbReference type="PIRSR" id="PIRSR601461-1"/>
    </source>
</evidence>
<feature type="compositionally biased region" description="Low complexity" evidence="12">
    <location>
        <begin position="115"/>
        <end position="140"/>
    </location>
</feature>
<evidence type="ECO:0000313" key="15">
    <source>
        <dbReference type="EMBL" id="OAQ70781.1"/>
    </source>
</evidence>
<dbReference type="InterPro" id="IPR034163">
    <property type="entry name" value="Aspergillopepsin-like_cat_dom"/>
</dbReference>
<evidence type="ECO:0000256" key="12">
    <source>
        <dbReference type="SAM" id="MobiDB-lite"/>
    </source>
</evidence>
<dbReference type="PROSITE" id="PS51767">
    <property type="entry name" value="PEPTIDASE_A1"/>
    <property type="match status" value="1"/>
</dbReference>
<dbReference type="InterPro" id="IPR021109">
    <property type="entry name" value="Peptidase_aspartic_dom_sf"/>
</dbReference>
<dbReference type="PRINTS" id="PR00792">
    <property type="entry name" value="PEPSIN"/>
</dbReference>
<dbReference type="RefSeq" id="XP_018147318.1">
    <property type="nucleotide sequence ID" value="XM_018291194.1"/>
</dbReference>
<dbReference type="PANTHER" id="PTHR47966:SF23">
    <property type="entry name" value="ASPARTIC ENDOPEPTIDASE, PUTATIVE (AFU_ORTHOLOGUE AFUA_2G15950)-RELATED"/>
    <property type="match status" value="1"/>
</dbReference>
<dbReference type="InterPro" id="IPR001969">
    <property type="entry name" value="Aspartic_peptidase_AS"/>
</dbReference>
<evidence type="ECO:0000313" key="16">
    <source>
        <dbReference type="Proteomes" id="UP000078397"/>
    </source>
</evidence>
<keyword evidence="4 11" id="KW-0645">Protease</keyword>
<feature type="domain" description="Peptidase A1" evidence="14">
    <location>
        <begin position="192"/>
        <end position="501"/>
    </location>
</feature>
<evidence type="ECO:0000259" key="14">
    <source>
        <dbReference type="PROSITE" id="PS51767"/>
    </source>
</evidence>
<feature type="chain" id="PRO_5008102249" evidence="13">
    <location>
        <begin position="23"/>
        <end position="504"/>
    </location>
</feature>
<dbReference type="FunFam" id="2.40.70.10:FF:000024">
    <property type="entry name" value="Endothiapepsin"/>
    <property type="match status" value="1"/>
</dbReference>
<dbReference type="GeneID" id="28855188"/>
<sequence>MHTLSFFVYLCAVFACATLTVADIQKRSFLVERVPNPKFTGRNGPRAMVKAHRKFLMPLPEGLVAAMEAQDKKLAAAQAKRGSNSFQYFDRSEADRRGLIGELLGDLGLGGGKQNGKQDGNQNGNNANQNSNNGNQNANGNGNGNGNKGNKNGNGSTPPPVKANNTAPAPGTGARNQTGTVAAKPEKNDAEYISPVKIGGQTVNLDFDTGSSDLWVFNTQLAASVTNGHRVYDPAKSKTFKMMAGSQFTISYGDGSGAKGNVGTDVVDVGGAAFPAQPVELATAVSQEFIKDQNNDGLMGLAFSKINTVKPQKQQTFFDNIKPSLAQPVFTADLRKGAAGAYTFGTIDQSKFQGALAWVPVNNTNGFWQFSSEKFAVNGGKPQAGTSGGQAIADTGTSLMLADAKIVTAYYAQVQGAKNDQQVGGFTFPCNTKLPDLAVDVGGVYMAKVTGDNINFAQVGNGMCFGGVQATPQGQLGIYGDIFFKSQFVAFNGGNNSLGMAPHK</sequence>
<keyword evidence="9" id="KW-0325">Glycoprotein</keyword>
<dbReference type="GO" id="GO:0005576">
    <property type="term" value="C:extracellular region"/>
    <property type="evidence" value="ECO:0007669"/>
    <property type="project" value="UniProtKB-SubCell"/>
</dbReference>
<feature type="active site" evidence="10">
    <location>
        <position position="208"/>
    </location>
</feature>
<feature type="active site" evidence="10">
    <location>
        <position position="394"/>
    </location>
</feature>
<comment type="caution">
    <text evidence="15">The sequence shown here is derived from an EMBL/GenBank/DDBJ whole genome shotgun (WGS) entry which is preliminary data.</text>
</comment>
<dbReference type="GO" id="GO:0006508">
    <property type="term" value="P:proteolysis"/>
    <property type="evidence" value="ECO:0007669"/>
    <property type="project" value="UniProtKB-KW"/>
</dbReference>
<keyword evidence="7 11" id="KW-0378">Hydrolase</keyword>
<dbReference type="OrthoDB" id="2747330at2759"/>
<evidence type="ECO:0000256" key="8">
    <source>
        <dbReference type="ARBA" id="ARBA00023145"/>
    </source>
</evidence>
<dbReference type="CDD" id="cd06097">
    <property type="entry name" value="Aspergillopepsin_like"/>
    <property type="match status" value="1"/>
</dbReference>
<reference evidence="15 16" key="1">
    <citation type="journal article" date="2016" name="PLoS Pathog.">
        <title>Biosynthesis of antibiotic leucinostatins in bio-control fungus Purpureocillium lilacinum and their inhibition on phytophthora revealed by genome mining.</title>
        <authorList>
            <person name="Wang G."/>
            <person name="Liu Z."/>
            <person name="Lin R."/>
            <person name="Li E."/>
            <person name="Mao Z."/>
            <person name="Ling J."/>
            <person name="Yang Y."/>
            <person name="Yin W.B."/>
            <person name="Xie B."/>
        </authorList>
    </citation>
    <scope>NUCLEOTIDE SEQUENCE [LARGE SCALE GENOMIC DNA]</scope>
    <source>
        <strain evidence="15">170</strain>
    </source>
</reference>
<protein>
    <submittedName>
        <fullName evidence="15">Penicillopepsin</fullName>
    </submittedName>
</protein>
<name>A0A179G0A7_METCM</name>
<keyword evidence="5 13" id="KW-0732">Signal</keyword>
<comment type="similarity">
    <text evidence="2 11">Belongs to the peptidase A1 family.</text>
</comment>
<comment type="subcellular location">
    <subcellularLocation>
        <location evidence="1">Secreted</location>
    </subcellularLocation>
</comment>
<evidence type="ECO:0000256" key="9">
    <source>
        <dbReference type="ARBA" id="ARBA00023180"/>
    </source>
</evidence>
<dbReference type="PROSITE" id="PS00141">
    <property type="entry name" value="ASP_PROTEASE"/>
    <property type="match status" value="1"/>
</dbReference>
<dbReference type="SUPFAM" id="SSF50630">
    <property type="entry name" value="Acid proteases"/>
    <property type="match status" value="1"/>
</dbReference>
<dbReference type="Gene3D" id="2.40.70.10">
    <property type="entry name" value="Acid Proteases"/>
    <property type="match status" value="2"/>
</dbReference>
<feature type="region of interest" description="Disordered" evidence="12">
    <location>
        <begin position="110"/>
        <end position="187"/>
    </location>
</feature>
<dbReference type="PANTHER" id="PTHR47966">
    <property type="entry name" value="BETA-SITE APP-CLEAVING ENZYME, ISOFORM A-RELATED"/>
    <property type="match status" value="1"/>
</dbReference>
<organism evidence="15 16">
    <name type="scientific">Pochonia chlamydosporia 170</name>
    <dbReference type="NCBI Taxonomy" id="1380566"/>
    <lineage>
        <taxon>Eukaryota</taxon>
        <taxon>Fungi</taxon>
        <taxon>Dikarya</taxon>
        <taxon>Ascomycota</taxon>
        <taxon>Pezizomycotina</taxon>
        <taxon>Sordariomycetes</taxon>
        <taxon>Hypocreomycetidae</taxon>
        <taxon>Hypocreales</taxon>
        <taxon>Clavicipitaceae</taxon>
        <taxon>Pochonia</taxon>
    </lineage>
</organism>
<keyword evidence="8" id="KW-0865">Zymogen</keyword>
<evidence type="ECO:0000256" key="1">
    <source>
        <dbReference type="ARBA" id="ARBA00004613"/>
    </source>
</evidence>
<gene>
    <name evidence="15" type="ORF">VFPPC_13417</name>
</gene>
<evidence type="ECO:0000256" key="6">
    <source>
        <dbReference type="ARBA" id="ARBA00022750"/>
    </source>
</evidence>
<evidence type="ECO:0000256" key="4">
    <source>
        <dbReference type="ARBA" id="ARBA00022670"/>
    </source>
</evidence>
<evidence type="ECO:0000256" key="13">
    <source>
        <dbReference type="SAM" id="SignalP"/>
    </source>
</evidence>